<dbReference type="AlphaFoldDB" id="A0A6J4JYV9"/>
<protein>
    <submittedName>
        <fullName evidence="2">GH74</fullName>
    </submittedName>
</protein>
<dbReference type="EMBL" id="CADCTS010000081">
    <property type="protein sequence ID" value="CAA9291314.1"/>
    <property type="molecule type" value="Genomic_DNA"/>
</dbReference>
<feature type="compositionally biased region" description="Low complexity" evidence="1">
    <location>
        <begin position="36"/>
        <end position="45"/>
    </location>
</feature>
<organism evidence="2">
    <name type="scientific">uncultured Friedmanniella sp</name>
    <dbReference type="NCBI Taxonomy" id="335381"/>
    <lineage>
        <taxon>Bacteria</taxon>
        <taxon>Bacillati</taxon>
        <taxon>Actinomycetota</taxon>
        <taxon>Actinomycetes</taxon>
        <taxon>Propionibacteriales</taxon>
        <taxon>Nocardioidaceae</taxon>
        <taxon>Friedmanniella</taxon>
        <taxon>environmental samples</taxon>
    </lineage>
</organism>
<gene>
    <name evidence="2" type="ORF">AVDCRST_MAG48-537</name>
</gene>
<proteinExistence type="predicted"/>
<name>A0A6J4JYV9_9ACTN</name>
<feature type="non-terminal residue" evidence="2">
    <location>
        <position position="139"/>
    </location>
</feature>
<feature type="compositionally biased region" description="Basic residues" evidence="1">
    <location>
        <begin position="104"/>
        <end position="118"/>
    </location>
</feature>
<evidence type="ECO:0000313" key="2">
    <source>
        <dbReference type="EMBL" id="CAA9291314.1"/>
    </source>
</evidence>
<accession>A0A6J4JYV9</accession>
<evidence type="ECO:0000256" key="1">
    <source>
        <dbReference type="SAM" id="MobiDB-lite"/>
    </source>
</evidence>
<feature type="non-terminal residue" evidence="2">
    <location>
        <position position="1"/>
    </location>
</feature>
<sequence>PEPPRRLPLRRRRGPLGVHRRGAAGRLRLPHRRAPARAGDGLRLPAGRRRRPDPARGQGPGVALRRRGPELDPLGQRPAGRLLVRRHAGRDDDGPGRAGGPVPRRPRRLGLRQPRRRRLLEPGRRPPARRAGGPGGRGV</sequence>
<reference evidence="2" key="1">
    <citation type="submission" date="2020-02" db="EMBL/GenBank/DDBJ databases">
        <authorList>
            <person name="Meier V. D."/>
        </authorList>
    </citation>
    <scope>NUCLEOTIDE SEQUENCE</scope>
    <source>
        <strain evidence="2">AVDCRST_MAG48</strain>
    </source>
</reference>
<feature type="region of interest" description="Disordered" evidence="1">
    <location>
        <begin position="1"/>
        <end position="139"/>
    </location>
</feature>
<feature type="compositionally biased region" description="Basic residues" evidence="1">
    <location>
        <begin position="7"/>
        <end position="35"/>
    </location>
</feature>